<gene>
    <name evidence="1" type="ORF">RND81_11G038900</name>
</gene>
<protein>
    <submittedName>
        <fullName evidence="1">Uncharacterized protein</fullName>
    </submittedName>
</protein>
<organism evidence="1 2">
    <name type="scientific">Saponaria officinalis</name>
    <name type="common">Common soapwort</name>
    <name type="synonym">Lychnis saponaria</name>
    <dbReference type="NCBI Taxonomy" id="3572"/>
    <lineage>
        <taxon>Eukaryota</taxon>
        <taxon>Viridiplantae</taxon>
        <taxon>Streptophyta</taxon>
        <taxon>Embryophyta</taxon>
        <taxon>Tracheophyta</taxon>
        <taxon>Spermatophyta</taxon>
        <taxon>Magnoliopsida</taxon>
        <taxon>eudicotyledons</taxon>
        <taxon>Gunneridae</taxon>
        <taxon>Pentapetalae</taxon>
        <taxon>Caryophyllales</taxon>
        <taxon>Caryophyllaceae</taxon>
        <taxon>Caryophylleae</taxon>
        <taxon>Saponaria</taxon>
    </lineage>
</organism>
<keyword evidence="2" id="KW-1185">Reference proteome</keyword>
<comment type="caution">
    <text evidence="1">The sequence shown here is derived from an EMBL/GenBank/DDBJ whole genome shotgun (WGS) entry which is preliminary data.</text>
</comment>
<dbReference type="Proteomes" id="UP001443914">
    <property type="component" value="Unassembled WGS sequence"/>
</dbReference>
<sequence>MLSLDAYCQCMCKRAGELKYVDAPVTNQCLVLQLVRGLPLEYDTVASYCLTSTRPTRLSRFRVVCLSWSNTANRLVKRLLLHFCVLSHHHPIFPNGTQHPRRLPLLVVAN</sequence>
<dbReference type="AlphaFoldDB" id="A0AAW1HHM6"/>
<name>A0AAW1HHM6_SAPOF</name>
<evidence type="ECO:0000313" key="1">
    <source>
        <dbReference type="EMBL" id="KAK9675890.1"/>
    </source>
</evidence>
<dbReference type="EMBL" id="JBDFQZ010000011">
    <property type="protein sequence ID" value="KAK9675890.1"/>
    <property type="molecule type" value="Genomic_DNA"/>
</dbReference>
<reference evidence="1" key="1">
    <citation type="submission" date="2024-03" db="EMBL/GenBank/DDBJ databases">
        <title>WGS assembly of Saponaria officinalis var. Norfolk2.</title>
        <authorList>
            <person name="Jenkins J."/>
            <person name="Shu S."/>
            <person name="Grimwood J."/>
            <person name="Barry K."/>
            <person name="Goodstein D."/>
            <person name="Schmutz J."/>
            <person name="Leebens-Mack J."/>
            <person name="Osbourn A."/>
        </authorList>
    </citation>
    <scope>NUCLEOTIDE SEQUENCE [LARGE SCALE GENOMIC DNA]</scope>
    <source>
        <strain evidence="1">JIC</strain>
    </source>
</reference>
<proteinExistence type="predicted"/>
<accession>A0AAW1HHM6</accession>
<evidence type="ECO:0000313" key="2">
    <source>
        <dbReference type="Proteomes" id="UP001443914"/>
    </source>
</evidence>